<feature type="domain" description="CSD" evidence="2">
    <location>
        <begin position="81"/>
        <end position="142"/>
    </location>
</feature>
<dbReference type="Proteomes" id="UP000223913">
    <property type="component" value="Unassembled WGS sequence"/>
</dbReference>
<dbReference type="Gene3D" id="2.40.50.140">
    <property type="entry name" value="Nucleic acid-binding proteins"/>
    <property type="match status" value="1"/>
</dbReference>
<evidence type="ECO:0000256" key="1">
    <source>
        <dbReference type="SAM" id="MobiDB-lite"/>
    </source>
</evidence>
<reference evidence="3 4" key="1">
    <citation type="submission" date="2017-10" db="EMBL/GenBank/DDBJ databases">
        <title>The draft genome sequence of Lewinella nigricans NBRC 102662.</title>
        <authorList>
            <person name="Wang K."/>
        </authorList>
    </citation>
    <scope>NUCLEOTIDE SEQUENCE [LARGE SCALE GENOMIC DNA]</scope>
    <source>
        <strain evidence="3 4">NBRC 102662</strain>
    </source>
</reference>
<feature type="region of interest" description="Disordered" evidence="1">
    <location>
        <begin position="1"/>
        <end position="77"/>
    </location>
</feature>
<dbReference type="SMART" id="SM00357">
    <property type="entry name" value="CSP"/>
    <property type="match status" value="1"/>
</dbReference>
<dbReference type="InterPro" id="IPR011129">
    <property type="entry name" value="CSD"/>
</dbReference>
<dbReference type="GO" id="GO:0005829">
    <property type="term" value="C:cytosol"/>
    <property type="evidence" value="ECO:0007669"/>
    <property type="project" value="UniProtKB-ARBA"/>
</dbReference>
<name>A0A2D0N410_FLAN2</name>
<dbReference type="PROSITE" id="PS51857">
    <property type="entry name" value="CSD_2"/>
    <property type="match status" value="1"/>
</dbReference>
<dbReference type="PRINTS" id="PR00050">
    <property type="entry name" value="COLDSHOCK"/>
</dbReference>
<organism evidence="3 4">
    <name type="scientific">Flavilitoribacter nigricans (strain ATCC 23147 / DSM 23189 / NBRC 102662 / NCIMB 1420 / SS-2)</name>
    <name type="common">Lewinella nigricans</name>
    <dbReference type="NCBI Taxonomy" id="1122177"/>
    <lineage>
        <taxon>Bacteria</taxon>
        <taxon>Pseudomonadati</taxon>
        <taxon>Bacteroidota</taxon>
        <taxon>Saprospiria</taxon>
        <taxon>Saprospirales</taxon>
        <taxon>Lewinellaceae</taxon>
        <taxon>Flavilitoribacter</taxon>
    </lineage>
</organism>
<evidence type="ECO:0000313" key="4">
    <source>
        <dbReference type="Proteomes" id="UP000223913"/>
    </source>
</evidence>
<evidence type="ECO:0000313" key="3">
    <source>
        <dbReference type="EMBL" id="PHN03128.1"/>
    </source>
</evidence>
<accession>A0A2D0N410</accession>
<dbReference type="InterPro" id="IPR002059">
    <property type="entry name" value="CSP_DNA-bd"/>
</dbReference>
<dbReference type="OrthoDB" id="1493235at2"/>
<dbReference type="GO" id="GO:0003676">
    <property type="term" value="F:nucleic acid binding"/>
    <property type="evidence" value="ECO:0007669"/>
    <property type="project" value="InterPro"/>
</dbReference>
<dbReference type="EMBL" id="PDUD01000034">
    <property type="protein sequence ID" value="PHN03128.1"/>
    <property type="molecule type" value="Genomic_DNA"/>
</dbReference>
<dbReference type="Pfam" id="PF00313">
    <property type="entry name" value="CSD"/>
    <property type="match status" value="1"/>
</dbReference>
<dbReference type="SUPFAM" id="SSF50249">
    <property type="entry name" value="Nucleic acid-binding proteins"/>
    <property type="match status" value="1"/>
</dbReference>
<dbReference type="CDD" id="cd04458">
    <property type="entry name" value="CSP_CDS"/>
    <property type="match status" value="1"/>
</dbReference>
<keyword evidence="4" id="KW-1185">Reference proteome</keyword>
<comment type="caution">
    <text evidence="3">The sequence shown here is derived from an EMBL/GenBank/DDBJ whole genome shotgun (WGS) entry which is preliminary data.</text>
</comment>
<dbReference type="AlphaFoldDB" id="A0A2D0N410"/>
<proteinExistence type="predicted"/>
<protein>
    <recommendedName>
        <fullName evidence="2">CSD domain-containing protein</fullName>
    </recommendedName>
</protein>
<feature type="compositionally biased region" description="Basic residues" evidence="1">
    <location>
        <begin position="10"/>
        <end position="19"/>
    </location>
</feature>
<sequence length="143" mass="16571">MADSFNKKEREKKKRKRQKEKQERKEQRKNDDTSTPEFMYVDEFGNLTPTPPDPAKRKKIKAEDIDVSTPKQEKSDASDFVRNGTVKFFNEEKGYGFIIDQETKDSFFVHVEGLIDRIKDNDKVSFEVGKGPKGPIAIEVKLI</sequence>
<dbReference type="RefSeq" id="WP_099153568.1">
    <property type="nucleotide sequence ID" value="NZ_PDUD01000034.1"/>
</dbReference>
<feature type="compositionally biased region" description="Basic and acidic residues" evidence="1">
    <location>
        <begin position="20"/>
        <end position="32"/>
    </location>
</feature>
<dbReference type="InterPro" id="IPR012340">
    <property type="entry name" value="NA-bd_OB-fold"/>
</dbReference>
<evidence type="ECO:0000259" key="2">
    <source>
        <dbReference type="PROSITE" id="PS51857"/>
    </source>
</evidence>
<gene>
    <name evidence="3" type="ORF">CRP01_29045</name>
</gene>